<evidence type="ECO:0000256" key="1">
    <source>
        <dbReference type="SAM" id="MobiDB-lite"/>
    </source>
</evidence>
<dbReference type="EMBL" id="QGKX02001290">
    <property type="protein sequence ID" value="KAF3540023.1"/>
    <property type="molecule type" value="Genomic_DNA"/>
</dbReference>
<dbReference type="Proteomes" id="UP000712600">
    <property type="component" value="Unassembled WGS sequence"/>
</dbReference>
<feature type="region of interest" description="Disordered" evidence="1">
    <location>
        <begin position="22"/>
        <end position="57"/>
    </location>
</feature>
<evidence type="ECO:0000313" key="3">
    <source>
        <dbReference type="Proteomes" id="UP000712600"/>
    </source>
</evidence>
<accession>A0A8S9QJ62</accession>
<gene>
    <name evidence="2" type="ORF">F2Q69_00025448</name>
</gene>
<protein>
    <submittedName>
        <fullName evidence="2">Uncharacterized protein</fullName>
    </submittedName>
</protein>
<name>A0A8S9QJ62_BRACR</name>
<comment type="caution">
    <text evidence="2">The sequence shown here is derived from an EMBL/GenBank/DDBJ whole genome shotgun (WGS) entry which is preliminary data.</text>
</comment>
<organism evidence="2 3">
    <name type="scientific">Brassica cretica</name>
    <name type="common">Mustard</name>
    <dbReference type="NCBI Taxonomy" id="69181"/>
    <lineage>
        <taxon>Eukaryota</taxon>
        <taxon>Viridiplantae</taxon>
        <taxon>Streptophyta</taxon>
        <taxon>Embryophyta</taxon>
        <taxon>Tracheophyta</taxon>
        <taxon>Spermatophyta</taxon>
        <taxon>Magnoliopsida</taxon>
        <taxon>eudicotyledons</taxon>
        <taxon>Gunneridae</taxon>
        <taxon>Pentapetalae</taxon>
        <taxon>rosids</taxon>
        <taxon>malvids</taxon>
        <taxon>Brassicales</taxon>
        <taxon>Brassicaceae</taxon>
        <taxon>Brassiceae</taxon>
        <taxon>Brassica</taxon>
    </lineage>
</organism>
<sequence>MTIHELFDPEPLLCSDPKLPRKLTTQTTVEEENTRTGPTVTLTEPPRAGQRRSKASGCKFRQMWSSIPL</sequence>
<reference evidence="2" key="1">
    <citation type="submission" date="2019-12" db="EMBL/GenBank/DDBJ databases">
        <title>Genome sequencing and annotation of Brassica cretica.</title>
        <authorList>
            <person name="Studholme D.J."/>
            <person name="Sarris P."/>
        </authorList>
    </citation>
    <scope>NUCLEOTIDE SEQUENCE</scope>
    <source>
        <strain evidence="2">PFS-109/04</strain>
        <tissue evidence="2">Leaf</tissue>
    </source>
</reference>
<evidence type="ECO:0000313" key="2">
    <source>
        <dbReference type="EMBL" id="KAF3540023.1"/>
    </source>
</evidence>
<dbReference type="AlphaFoldDB" id="A0A8S9QJ62"/>
<proteinExistence type="predicted"/>